<comment type="caution">
    <text evidence="2">The sequence shown here is derived from an EMBL/GenBank/DDBJ whole genome shotgun (WGS) entry which is preliminary data.</text>
</comment>
<dbReference type="Gene3D" id="3.40.630.90">
    <property type="match status" value="1"/>
</dbReference>
<protein>
    <submittedName>
        <fullName evidence="2">GNAT family N-acetyltransferase</fullName>
        <ecNumber evidence="2">2.3.1.-</ecNumber>
    </submittedName>
</protein>
<keyword evidence="2" id="KW-0808">Transferase</keyword>
<proteinExistence type="predicted"/>
<dbReference type="PANTHER" id="PTHR47237:SF2">
    <property type="entry name" value="BLL4206 PROTEIN"/>
    <property type="match status" value="1"/>
</dbReference>
<dbReference type="GO" id="GO:0016746">
    <property type="term" value="F:acyltransferase activity"/>
    <property type="evidence" value="ECO:0007669"/>
    <property type="project" value="UniProtKB-KW"/>
</dbReference>
<dbReference type="EC" id="2.3.1.-" evidence="2"/>
<dbReference type="RefSeq" id="WP_378286390.1">
    <property type="nucleotide sequence ID" value="NZ_JBHSON010000056.1"/>
</dbReference>
<evidence type="ECO:0000313" key="2">
    <source>
        <dbReference type="EMBL" id="MFC5750636.1"/>
    </source>
</evidence>
<feature type="domain" description="N-acetyltransferase" evidence="1">
    <location>
        <begin position="12"/>
        <end position="155"/>
    </location>
</feature>
<name>A0ABW1A7U1_9ACTN</name>
<evidence type="ECO:0000259" key="1">
    <source>
        <dbReference type="PROSITE" id="PS51186"/>
    </source>
</evidence>
<dbReference type="PROSITE" id="PS51186">
    <property type="entry name" value="GNAT"/>
    <property type="match status" value="1"/>
</dbReference>
<keyword evidence="3" id="KW-1185">Reference proteome</keyword>
<accession>A0ABW1A7U1</accession>
<dbReference type="EMBL" id="JBHSON010000056">
    <property type="protein sequence ID" value="MFC5750636.1"/>
    <property type="molecule type" value="Genomic_DNA"/>
</dbReference>
<reference evidence="3" key="1">
    <citation type="journal article" date="2019" name="Int. J. Syst. Evol. Microbiol.">
        <title>The Global Catalogue of Microorganisms (GCM) 10K type strain sequencing project: providing services to taxonomists for standard genome sequencing and annotation.</title>
        <authorList>
            <consortium name="The Broad Institute Genomics Platform"/>
            <consortium name="The Broad Institute Genome Sequencing Center for Infectious Disease"/>
            <person name="Wu L."/>
            <person name="Ma J."/>
        </authorList>
    </citation>
    <scope>NUCLEOTIDE SEQUENCE [LARGE SCALE GENOMIC DNA]</scope>
    <source>
        <strain evidence="3">KCTC 42087</strain>
    </source>
</reference>
<dbReference type="Gene3D" id="3.40.630.30">
    <property type="match status" value="1"/>
</dbReference>
<dbReference type="SUPFAM" id="SSF55729">
    <property type="entry name" value="Acyl-CoA N-acyltransferases (Nat)"/>
    <property type="match status" value="1"/>
</dbReference>
<dbReference type="Pfam" id="PF00583">
    <property type="entry name" value="Acetyltransf_1"/>
    <property type="match status" value="1"/>
</dbReference>
<dbReference type="InterPro" id="IPR000182">
    <property type="entry name" value="GNAT_dom"/>
</dbReference>
<dbReference type="CDD" id="cd04301">
    <property type="entry name" value="NAT_SF"/>
    <property type="match status" value="1"/>
</dbReference>
<gene>
    <name evidence="2" type="ORF">ACFPZN_33865</name>
</gene>
<sequence length="294" mass="31588">MSGTDAETLDGTPVRRLRVGDDLAACTELAQDRDWPPEEHKWRLLFRIGRVYGVDDPASPGRLAGTVVSTPYGRDVSAISMVLVARRYERQGLGGRLMRHALDHCGTAGACLTATEYGRVLYERLGFRAVGKCVTYKGEPSGRAGSAGAASRRFEDGDMADVLALDAEAFGAPRTELLRRLPSFCEDFRVVRGEGDGPLLGFGGAWRNGDLLMVGPVTGRDATTALGLVEALALTDGVAGTVVRLDVDRRHPELLEWAERNGMKVAFTTTVMEYGASAGGDQSRLFVPVMQALG</sequence>
<dbReference type="InterPro" id="IPR041496">
    <property type="entry name" value="YitH/HolE_GNAT"/>
</dbReference>
<dbReference type="InterPro" id="IPR052729">
    <property type="entry name" value="Acyl/Acetyltrans_Enzymes"/>
</dbReference>
<dbReference type="Pfam" id="PF18014">
    <property type="entry name" value="Acetyltransf_18"/>
    <property type="match status" value="1"/>
</dbReference>
<evidence type="ECO:0000313" key="3">
    <source>
        <dbReference type="Proteomes" id="UP001596074"/>
    </source>
</evidence>
<dbReference type="PANTHER" id="PTHR47237">
    <property type="entry name" value="SLL0310 PROTEIN"/>
    <property type="match status" value="1"/>
</dbReference>
<organism evidence="2 3">
    <name type="scientific">Actinomadura rugatobispora</name>
    <dbReference type="NCBI Taxonomy" id="1994"/>
    <lineage>
        <taxon>Bacteria</taxon>
        <taxon>Bacillati</taxon>
        <taxon>Actinomycetota</taxon>
        <taxon>Actinomycetes</taxon>
        <taxon>Streptosporangiales</taxon>
        <taxon>Thermomonosporaceae</taxon>
        <taxon>Actinomadura</taxon>
    </lineage>
</organism>
<keyword evidence="2" id="KW-0012">Acyltransferase</keyword>
<dbReference type="Proteomes" id="UP001596074">
    <property type="component" value="Unassembled WGS sequence"/>
</dbReference>
<dbReference type="InterPro" id="IPR016181">
    <property type="entry name" value="Acyl_CoA_acyltransferase"/>
</dbReference>